<comment type="subcellular location">
    <subcellularLocation>
        <location evidence="1">Nucleus</location>
    </subcellularLocation>
</comment>
<dbReference type="EMBL" id="CM007383">
    <property type="protein sequence ID" value="ONK74114.1"/>
    <property type="molecule type" value="Genomic_DNA"/>
</dbReference>
<dbReference type="InterPro" id="IPR057286">
    <property type="entry name" value="PUA_NSUN2"/>
</dbReference>
<keyword evidence="8 10" id="KW-0694">RNA-binding</keyword>
<comment type="similarity">
    <text evidence="2 10">Belongs to the class I-like SAM-binding methyltransferase superfamily. RsmB/NOP family.</text>
</comment>
<dbReference type="InterPro" id="IPR018314">
    <property type="entry name" value="RsmB/NOL1/NOP2-like_CS"/>
</dbReference>
<dbReference type="GO" id="GO:0000049">
    <property type="term" value="F:tRNA binding"/>
    <property type="evidence" value="ECO:0007669"/>
    <property type="project" value="UniProtKB-KW"/>
</dbReference>
<keyword evidence="4 10" id="KW-0489">Methyltransferase</keyword>
<dbReference type="GO" id="GO:0016428">
    <property type="term" value="F:tRNA (cytidine-5-)-methyltransferase activity"/>
    <property type="evidence" value="ECO:0007669"/>
    <property type="project" value="InterPro"/>
</dbReference>
<dbReference type="SUPFAM" id="SSF53335">
    <property type="entry name" value="S-adenosyl-L-methionine-dependent methyltransferases"/>
    <property type="match status" value="1"/>
</dbReference>
<feature type="domain" description="SAM-dependent MTase RsmB/NOP-type" evidence="12">
    <location>
        <begin position="82"/>
        <end position="537"/>
    </location>
</feature>
<dbReference type="InterPro" id="IPR023267">
    <property type="entry name" value="RCMT"/>
</dbReference>
<feature type="active site" description="Nucleophile" evidence="10">
    <location>
        <position position="349"/>
    </location>
</feature>
<dbReference type="AlphaFoldDB" id="A0A5P1F7L5"/>
<evidence type="ECO:0000256" key="3">
    <source>
        <dbReference type="ARBA" id="ARBA00022555"/>
    </source>
</evidence>
<feature type="compositionally biased region" description="Basic and acidic residues" evidence="11">
    <location>
        <begin position="876"/>
        <end position="888"/>
    </location>
</feature>
<evidence type="ECO:0000256" key="11">
    <source>
        <dbReference type="SAM" id="MobiDB-lite"/>
    </source>
</evidence>
<dbReference type="PROSITE" id="PS01153">
    <property type="entry name" value="NOL1_NOP2_SUN"/>
    <property type="match status" value="1"/>
</dbReference>
<dbReference type="Gene3D" id="3.40.50.150">
    <property type="entry name" value="Vaccinia Virus protein VP39"/>
    <property type="match status" value="1"/>
</dbReference>
<gene>
    <name evidence="13" type="ORF">A4U43_C03F2920</name>
</gene>
<dbReference type="Gramene" id="ONK74114">
    <property type="protein sequence ID" value="ONK74114"/>
    <property type="gene ID" value="A4U43_C03F2920"/>
</dbReference>
<comment type="caution">
    <text evidence="10">Lacks conserved residue(s) required for the propagation of feature annotation.</text>
</comment>
<feature type="compositionally biased region" description="Basic and acidic residues" evidence="11">
    <location>
        <begin position="608"/>
        <end position="629"/>
    </location>
</feature>
<dbReference type="InterPro" id="IPR023270">
    <property type="entry name" value="RCMT_NCL1"/>
</dbReference>
<dbReference type="FunFam" id="3.40.50.150:FF:000153">
    <property type="entry name" value="S-adenosyl-L-methionine-dependent methyltransferase superfamily protein"/>
    <property type="match status" value="1"/>
</dbReference>
<feature type="compositionally biased region" description="Low complexity" evidence="11">
    <location>
        <begin position="37"/>
        <end position="51"/>
    </location>
</feature>
<dbReference type="PROSITE" id="PS51686">
    <property type="entry name" value="SAM_MT_RSMB_NOP"/>
    <property type="match status" value="1"/>
</dbReference>
<keyword evidence="5 10" id="KW-0808">Transferase</keyword>
<proteinExistence type="inferred from homology"/>
<keyword evidence="7" id="KW-0819">tRNA processing</keyword>
<dbReference type="InterPro" id="IPR029063">
    <property type="entry name" value="SAM-dependent_MTases_sf"/>
</dbReference>
<protein>
    <submittedName>
        <fullName evidence="13">tRNA (Cytosine(34)-C(5))-methyltransferase</fullName>
    </submittedName>
</protein>
<dbReference type="Pfam" id="PF25376">
    <property type="entry name" value="Pre-PUA_NSUN2"/>
    <property type="match status" value="1"/>
</dbReference>
<dbReference type="OrthoDB" id="6093671at2759"/>
<evidence type="ECO:0000256" key="8">
    <source>
        <dbReference type="ARBA" id="ARBA00022884"/>
    </source>
</evidence>
<feature type="binding site" evidence="10">
    <location>
        <position position="232"/>
    </location>
    <ligand>
        <name>S-adenosyl-L-methionine</name>
        <dbReference type="ChEBI" id="CHEBI:59789"/>
    </ligand>
</feature>
<sequence>MGGGQKRGRTQRRHFKQNRDNVWKHNSNPKKTRPDDGTNNDPNSNPDSIPNQKWEPFISQNPGFEEYYKVQCIVSTEEWEEFMSLLRKPLPAAFRINSSAQFYQDVRMQLENDFMKSLEAEANNEHESEAIRPLPWYPDNLAWHLNFSRMQLRKNQTLERFHEFLKQENEVGNITRQEAVSMVPPLFLDVLPHHHVLDMCAAPGSKTFQLLEIIHQTKEPGLLPDGLVIANDVDVQRCNLLIHQTKRMCSANLIVTNHEAQYFPSCSLNKCSVEISEEEKGELGKSVLQFDRVLCDVPCSGDGTLRKAPDIWRKWNAGMGNGLHRLQVEIAMRGITLLKVGGRMVYSTCSMNPVENEAVVAEILRRSKGTVELLDVSSELPQLVRRQGLKTWKIRDRGLWLASYKIVPKYRRGVILPSMFPSDENCDEVEVSNDGAQEDLMALDSNIGGESISGTITQPSSEIENEKNSENLENIGTSADDDKAAVQTEASNGSASAEAIGDDSKVEVSRFPLERCMRIVPHDQNSGAFFIAVLQKTSPLKEDYKNQSSKNICKISRNMSKNLLDEDQSGTKLSGDVPHDQEPVTTEQASDDSKMDKNQLAALGSKDVGSEDNKEKEKEECDNGEKGHAELNGSKGRLQTQGKWKGVDPVLFFKDEATINSIRSFYGISESFPLEGHLVTRNHDANHVKRIYYVSKSVHDILQLNFQAGQKLKITSLGLKVFERQGSKDGTSPCFFRLSSEGLPLLLPYISKQILSASLADFRHLLQYRTIKFADFVDAKFGEKASELMPGCCVVILGEGKGSADKVEVDASTIAIVCWKGRTNLCIMVSELDGKELLERLSARFGREKGSAREEEKNGDLVIDTVENQELGELNEEAKDIDESKAVSEETVTS</sequence>
<feature type="region of interest" description="Disordered" evidence="11">
    <location>
        <begin position="447"/>
        <end position="504"/>
    </location>
</feature>
<accession>A0A5P1F7L5</accession>
<evidence type="ECO:0000256" key="4">
    <source>
        <dbReference type="ARBA" id="ARBA00022603"/>
    </source>
</evidence>
<dbReference type="Proteomes" id="UP000243459">
    <property type="component" value="Chromosome 3"/>
</dbReference>
<feature type="compositionally biased region" description="Basic residues" evidence="11">
    <location>
        <begin position="1"/>
        <end position="16"/>
    </location>
</feature>
<feature type="region of interest" description="Disordered" evidence="11">
    <location>
        <begin position="1"/>
        <end position="56"/>
    </location>
</feature>
<dbReference type="PANTHER" id="PTHR22808">
    <property type="entry name" value="NCL1 YEAST -RELATED NOL1/NOP2/FMU SUN DOMAIN-CONTAINING"/>
    <property type="match status" value="1"/>
</dbReference>
<name>A0A5P1F7L5_ASPOF</name>
<evidence type="ECO:0000256" key="9">
    <source>
        <dbReference type="ARBA" id="ARBA00023242"/>
    </source>
</evidence>
<evidence type="ECO:0000256" key="2">
    <source>
        <dbReference type="ARBA" id="ARBA00007494"/>
    </source>
</evidence>
<evidence type="ECO:0000256" key="7">
    <source>
        <dbReference type="ARBA" id="ARBA00022694"/>
    </source>
</evidence>
<dbReference type="PANTHER" id="PTHR22808:SF1">
    <property type="entry name" value="RNA CYTOSINE-C(5)-METHYLTRANSFERASE NSUN2-RELATED"/>
    <property type="match status" value="1"/>
</dbReference>
<evidence type="ECO:0000259" key="12">
    <source>
        <dbReference type="PROSITE" id="PS51686"/>
    </source>
</evidence>
<dbReference type="InterPro" id="IPR001678">
    <property type="entry name" value="MeTrfase_RsmB-F_NOP2_dom"/>
</dbReference>
<dbReference type="InterPro" id="IPR049560">
    <property type="entry name" value="MeTrfase_RsmB-F_NOP2_cat"/>
</dbReference>
<evidence type="ECO:0000313" key="14">
    <source>
        <dbReference type="Proteomes" id="UP000243459"/>
    </source>
</evidence>
<evidence type="ECO:0000256" key="6">
    <source>
        <dbReference type="ARBA" id="ARBA00022691"/>
    </source>
</evidence>
<dbReference type="GO" id="GO:0030488">
    <property type="term" value="P:tRNA methylation"/>
    <property type="evidence" value="ECO:0007669"/>
    <property type="project" value="UniProtKB-ARBA"/>
</dbReference>
<keyword evidence="14" id="KW-1185">Reference proteome</keyword>
<dbReference type="OMA" id="KSLWPQG"/>
<dbReference type="SMR" id="A0A5P1F7L5"/>
<evidence type="ECO:0000313" key="13">
    <source>
        <dbReference type="EMBL" id="ONK74114.1"/>
    </source>
</evidence>
<dbReference type="PRINTS" id="PR02008">
    <property type="entry name" value="RCMTFAMILY"/>
</dbReference>
<evidence type="ECO:0000256" key="5">
    <source>
        <dbReference type="ARBA" id="ARBA00022679"/>
    </source>
</evidence>
<dbReference type="GO" id="GO:0005634">
    <property type="term" value="C:nucleus"/>
    <property type="evidence" value="ECO:0007669"/>
    <property type="project" value="UniProtKB-SubCell"/>
</dbReference>
<evidence type="ECO:0000256" key="10">
    <source>
        <dbReference type="PROSITE-ProRule" id="PRU01023"/>
    </source>
</evidence>
<dbReference type="Pfam" id="PF01189">
    <property type="entry name" value="Methyltr_RsmB-F"/>
    <property type="match status" value="1"/>
</dbReference>
<feature type="binding site" evidence="10">
    <location>
        <position position="296"/>
    </location>
    <ligand>
        <name>S-adenosyl-L-methionine</name>
        <dbReference type="ChEBI" id="CHEBI:59789"/>
    </ligand>
</feature>
<keyword evidence="3" id="KW-0820">tRNA-binding</keyword>
<dbReference type="InterPro" id="IPR057285">
    <property type="entry name" value="Pre-PUA_NSUN2"/>
</dbReference>
<reference evidence="14" key="1">
    <citation type="journal article" date="2017" name="Nat. Commun.">
        <title>The asparagus genome sheds light on the origin and evolution of a young Y chromosome.</title>
        <authorList>
            <person name="Harkess A."/>
            <person name="Zhou J."/>
            <person name="Xu C."/>
            <person name="Bowers J.E."/>
            <person name="Van der Hulst R."/>
            <person name="Ayyampalayam S."/>
            <person name="Mercati F."/>
            <person name="Riccardi P."/>
            <person name="McKain M.R."/>
            <person name="Kakrana A."/>
            <person name="Tang H."/>
            <person name="Ray J."/>
            <person name="Groenendijk J."/>
            <person name="Arikit S."/>
            <person name="Mathioni S.M."/>
            <person name="Nakano M."/>
            <person name="Shan H."/>
            <person name="Telgmann-Rauber A."/>
            <person name="Kanno A."/>
            <person name="Yue Z."/>
            <person name="Chen H."/>
            <person name="Li W."/>
            <person name="Chen Y."/>
            <person name="Xu X."/>
            <person name="Zhang Y."/>
            <person name="Luo S."/>
            <person name="Chen H."/>
            <person name="Gao J."/>
            <person name="Mao Z."/>
            <person name="Pires J.C."/>
            <person name="Luo M."/>
            <person name="Kudrna D."/>
            <person name="Wing R.A."/>
            <person name="Meyers B.C."/>
            <person name="Yi K."/>
            <person name="Kong H."/>
            <person name="Lavrijsen P."/>
            <person name="Sunseri F."/>
            <person name="Falavigna A."/>
            <person name="Ye Y."/>
            <person name="Leebens-Mack J.H."/>
            <person name="Chen G."/>
        </authorList>
    </citation>
    <scope>NUCLEOTIDE SEQUENCE [LARGE SCALE GENOMIC DNA]</scope>
    <source>
        <strain evidence="14">cv. DH0086</strain>
    </source>
</reference>
<dbReference type="Pfam" id="PF25378">
    <property type="entry name" value="PUA_NSUN2"/>
    <property type="match status" value="1"/>
</dbReference>
<feature type="region of interest" description="Disordered" evidence="11">
    <location>
        <begin position="873"/>
        <end position="894"/>
    </location>
</feature>
<feature type="region of interest" description="Disordered" evidence="11">
    <location>
        <begin position="566"/>
        <end position="640"/>
    </location>
</feature>
<organism evidence="13 14">
    <name type="scientific">Asparagus officinalis</name>
    <name type="common">Garden asparagus</name>
    <dbReference type="NCBI Taxonomy" id="4686"/>
    <lineage>
        <taxon>Eukaryota</taxon>
        <taxon>Viridiplantae</taxon>
        <taxon>Streptophyta</taxon>
        <taxon>Embryophyta</taxon>
        <taxon>Tracheophyta</taxon>
        <taxon>Spermatophyta</taxon>
        <taxon>Magnoliopsida</taxon>
        <taxon>Liliopsida</taxon>
        <taxon>Asparagales</taxon>
        <taxon>Asparagaceae</taxon>
        <taxon>Asparagoideae</taxon>
        <taxon>Asparagus</taxon>
    </lineage>
</organism>
<evidence type="ECO:0000256" key="1">
    <source>
        <dbReference type="ARBA" id="ARBA00004123"/>
    </source>
</evidence>
<feature type="binding site" evidence="10">
    <location>
        <begin position="200"/>
        <end position="206"/>
    </location>
    <ligand>
        <name>S-adenosyl-L-methionine</name>
        <dbReference type="ChEBI" id="CHEBI:59789"/>
    </ligand>
</feature>
<keyword evidence="9" id="KW-0539">Nucleus</keyword>
<dbReference type="PRINTS" id="PR02011">
    <property type="entry name" value="RCMTNCL1"/>
</dbReference>
<keyword evidence="6 10" id="KW-0949">S-adenosyl-L-methionine</keyword>